<evidence type="ECO:0000256" key="1">
    <source>
        <dbReference type="SAM" id="MobiDB-lite"/>
    </source>
</evidence>
<organism evidence="2 3">
    <name type="scientific">Leishmania lindenbergi</name>
    <dbReference type="NCBI Taxonomy" id="651832"/>
    <lineage>
        <taxon>Eukaryota</taxon>
        <taxon>Discoba</taxon>
        <taxon>Euglenozoa</taxon>
        <taxon>Kinetoplastea</taxon>
        <taxon>Metakinetoplastina</taxon>
        <taxon>Trypanosomatida</taxon>
        <taxon>Trypanosomatidae</taxon>
        <taxon>Leishmaniinae</taxon>
        <taxon>Leishmania</taxon>
    </lineage>
</organism>
<reference evidence="2 3" key="1">
    <citation type="submission" date="2024-02" db="EMBL/GenBank/DDBJ databases">
        <title>FIRST GENOME SEQUENCES OF Leishmania (Viannia) shawi, Leishmania (Viannia) lindenbergi AND Leishmania (Viannia) utingensis.</title>
        <authorList>
            <person name="Resadore F."/>
            <person name="Custodio M.G.F."/>
            <person name="Boite M.C."/>
            <person name="Cupolillo E."/>
            <person name="Ferreira G.E.M."/>
        </authorList>
    </citation>
    <scope>NUCLEOTIDE SEQUENCE [LARGE SCALE GENOMIC DNA]</scope>
    <source>
        <strain evidence="2 3">MHOM/BR/1966/M15733</strain>
    </source>
</reference>
<feature type="region of interest" description="Disordered" evidence="1">
    <location>
        <begin position="1885"/>
        <end position="2004"/>
    </location>
</feature>
<feature type="region of interest" description="Disordered" evidence="1">
    <location>
        <begin position="875"/>
        <end position="895"/>
    </location>
</feature>
<feature type="compositionally biased region" description="Low complexity" evidence="1">
    <location>
        <begin position="112"/>
        <end position="124"/>
    </location>
</feature>
<feature type="region of interest" description="Disordered" evidence="1">
    <location>
        <begin position="910"/>
        <end position="948"/>
    </location>
</feature>
<feature type="region of interest" description="Disordered" evidence="1">
    <location>
        <begin position="98"/>
        <end position="405"/>
    </location>
</feature>
<feature type="compositionally biased region" description="Low complexity" evidence="1">
    <location>
        <begin position="1526"/>
        <end position="1542"/>
    </location>
</feature>
<feature type="compositionally biased region" description="Polar residues" evidence="1">
    <location>
        <begin position="322"/>
        <end position="342"/>
    </location>
</feature>
<feature type="region of interest" description="Disordered" evidence="1">
    <location>
        <begin position="1509"/>
        <end position="1542"/>
    </location>
</feature>
<feature type="compositionally biased region" description="Low complexity" evidence="1">
    <location>
        <begin position="540"/>
        <end position="562"/>
    </location>
</feature>
<dbReference type="EMBL" id="JBAMZK010000011">
    <property type="protein sequence ID" value="KAL0511123.1"/>
    <property type="molecule type" value="Genomic_DNA"/>
</dbReference>
<feature type="compositionally biased region" description="Basic and acidic residues" evidence="1">
    <location>
        <begin position="371"/>
        <end position="383"/>
    </location>
</feature>
<feature type="compositionally biased region" description="Low complexity" evidence="1">
    <location>
        <begin position="205"/>
        <end position="229"/>
    </location>
</feature>
<feature type="region of interest" description="Disordered" evidence="1">
    <location>
        <begin position="1689"/>
        <end position="1732"/>
    </location>
</feature>
<keyword evidence="3" id="KW-1185">Reference proteome</keyword>
<gene>
    <name evidence="2" type="ORF">Q4I31_001682</name>
</gene>
<feature type="compositionally biased region" description="Low complexity" evidence="1">
    <location>
        <begin position="354"/>
        <end position="368"/>
    </location>
</feature>
<feature type="compositionally biased region" description="Pro residues" evidence="1">
    <location>
        <begin position="985"/>
        <end position="996"/>
    </location>
</feature>
<sequence length="2028" mass="213863">MIQAYLSDLAQRISLHPSCRAELRRHWPAPHYHKTPNDVFEEAEELLWRQCTEATSVPSSTTAVIGAHYESKTSRSAGMFNPYETFSLHLKRKHKKQAIAGSQRHFKDLSLEEQQQTTTETSLSKATRQISSSNLSVKSTSSARVSGAIPSTPRTSPRTRSGNLGGASAITANPAAAVDAKGKRATLSTSAASEATAAVKKTKGTSAPAARPSASASSPAKAATATVVATPPPPSSPGPLASMSSQKRSSGAAAAAAKGPSPPLSRAAAVTPSKKAAAAKKESAAAPVSAAEDSGYAIPKRNTRKPKSADCDASDTKPKRAGSSSTAPVSPRVNATTTSGSPRSEVATKKKKTAGSSSSRVGSVAANSDSGSERRNYVRDPLHIRLPHNSPYRGRQATGRSGHHPVHVTVRWSGARQRRHRFLAQYPAFARLEREMLLQLPIRRAAPSGSSDAHEMGLNVVACEDDSYRRVVEIVPRQCFTSPRESESVEGSDAARSTGRSAAHPHRTVGNTSSDNAPHADVPLHLMQQLCSSDREANQTTTTAATERHASSSTASRPTAPHSHARMHGLSEDEEVVSCAVAHSSVINSSSGSVLAPRLSGRNLTLKSSTILSQSTPTAARTSALGISGSELPTPSSIEHFPPISHSAARQPNSILIIRSPPQDYVDEAAACGSYYHSRQLGVAENANNSLRVMGPVNAHGICGLPGGVASAHSQSRLRVTYVTANTHNSTHALSTQHQSLKLSTDRGSNLSTSQSVISVPSCATPSLQLPQQRSGLRGVAYGQPLYSLNASGRNFSDPMTSGHVLSNLNSPTHVNAATKTRGGVGDGGGAAHAGGVIPTLQSPLPSFPSTPLFPTSPFSPTVTAPMMLMRSVKRCSPTSTSAGRGQEKPPPLSVKRVMTQRGRSFLLRQQHQQEGSSHAPPGDCAPVGVEYGTEIPPHPSQEDPLPLTADTVAFTPLAVHMASNLYKDSKPPNWQLAQALLSLAPPPPPPPPPRASRPLDAAPGAPQLLGNQQATSAQHLTNGGEGADHTPRIPAQIHWQPSHFSVNSVVPSGTGESFQLLQQRTHPSHIEVTPTTLCSDEWCLHPLMGDEGGANHSSATYCSHASVSQVTQQYGDSSTSFMRCGSDSNLPETSLCALAYTQARLYSTSESTAWRENTSIATVAATPVLSTMLAHGTPTGSCVNYLGNCYSPLFLEPQTPLYRSHQHNFTSLVRSHQRVSSCSLASTSFRSHPLVRTPSLCTMGSASLQGARLASPGLARTSPFANTMVTSTASAPQVFCKYQRSDHQRRRHRLLPPLPGMRCPGMAGRLAFDAYRAAVHSGVITEEEECNYYLSHHRCTSARATPVASLINLYRQSAAVTPAPGSPLCVVSLADCHIRSPLGVTPWSTTDDGHNARARWDDEQEESSEVAVEREETTSDTLHCIYHIPRCCDDLYHRDEEALEMLSITTTSSCAFGAGLDGLCWKDWMPSSPVDAGEDMLRAMEQATSTAAGSPASSYARDSSRLSAIVHSSSRRSQDPLSSGPLASLPTPSATPAADSFSAASPTIAGVGAQNSTIAASSRQASSVFGNGGRVAPRNSDDLVCATCRALDPALTEGVSMDDAYLLATSPAYCDGGDSPLLQRHHRRQHSSTGMSSDCENHRSAPGNGKRAFIAEWIVSKLQKHMKKKKQKMQRKALEFEAAATTGKGGTAAVATTSKGGTAAATTTGKGGTAAATTTGKGGAAAGVGSTRKPRLDAGLNLLSSPTGALRGHSGTSSMSELSDIYSPCGGNSGQLSKGSASRRQRLAYLVTAYQTERVIHEQKRREVEANHRELEALVHRSRMKMTPAAAAAGYYYEAHVVTSPSITQPLAQSHSKPFGKAPLKPATTSAATVAKKADAIGDGATRCSNKCASRTGEHIEDPAMEKHPSVSSQSLRVTAQGEAPPLRHTSKAEKGLANTMNPQRKGGASSSRAQTTSVASSSTATKRKLSDAAAPPLTKQQSEGGRRASKAPATASTAEAERMRVALDTLKTKKNAIKTWIRGLQR</sequence>
<feature type="region of interest" description="Disordered" evidence="1">
    <location>
        <begin position="982"/>
        <end position="1008"/>
    </location>
</feature>
<feature type="compositionally biased region" description="Basic and acidic residues" evidence="1">
    <location>
        <begin position="1897"/>
        <end position="1910"/>
    </location>
</feature>
<feature type="compositionally biased region" description="Low complexity" evidence="1">
    <location>
        <begin position="1689"/>
        <end position="1720"/>
    </location>
</feature>
<feature type="compositionally biased region" description="Low complexity" evidence="1">
    <location>
        <begin position="150"/>
        <end position="161"/>
    </location>
</feature>
<feature type="region of interest" description="Disordered" evidence="1">
    <location>
        <begin position="481"/>
        <end position="520"/>
    </location>
</feature>
<comment type="caution">
    <text evidence="2">The sequence shown here is derived from an EMBL/GenBank/DDBJ whole genome shotgun (WGS) entry which is preliminary data.</text>
</comment>
<feature type="compositionally biased region" description="Low complexity" evidence="1">
    <location>
        <begin position="267"/>
        <end position="276"/>
    </location>
</feature>
<feature type="compositionally biased region" description="Basic and acidic residues" evidence="1">
    <location>
        <begin position="307"/>
        <end position="318"/>
    </location>
</feature>
<name>A0AAW3AUZ3_9TRYP</name>
<feature type="compositionally biased region" description="Low complexity" evidence="1">
    <location>
        <begin position="185"/>
        <end position="198"/>
    </location>
</feature>
<feature type="compositionally biased region" description="Low complexity" evidence="1">
    <location>
        <begin position="1950"/>
        <end position="1966"/>
    </location>
</feature>
<feature type="compositionally biased region" description="Low complexity" evidence="1">
    <location>
        <begin position="131"/>
        <end position="142"/>
    </location>
</feature>
<evidence type="ECO:0000313" key="3">
    <source>
        <dbReference type="Proteomes" id="UP001500131"/>
    </source>
</evidence>
<protein>
    <submittedName>
        <fullName evidence="2">Uncharacterized protein</fullName>
    </submittedName>
</protein>
<proteinExistence type="predicted"/>
<feature type="region of interest" description="Disordered" evidence="1">
    <location>
        <begin position="534"/>
        <end position="572"/>
    </location>
</feature>
<accession>A0AAW3AUZ3</accession>
<dbReference type="Proteomes" id="UP001500131">
    <property type="component" value="Unassembled WGS sequence"/>
</dbReference>
<evidence type="ECO:0000313" key="2">
    <source>
        <dbReference type="EMBL" id="KAL0511123.1"/>
    </source>
</evidence>